<reference evidence="2" key="1">
    <citation type="journal article" date="2015" name="Nature">
        <title>Complex archaea that bridge the gap between prokaryotes and eukaryotes.</title>
        <authorList>
            <person name="Spang A."/>
            <person name="Saw J.H."/>
            <person name="Jorgensen S.L."/>
            <person name="Zaremba-Niedzwiedzka K."/>
            <person name="Martijn J."/>
            <person name="Lind A.E."/>
            <person name="van Eijk R."/>
            <person name="Schleper C."/>
            <person name="Guy L."/>
            <person name="Ettema T.J."/>
        </authorList>
    </citation>
    <scope>NUCLEOTIDE SEQUENCE</scope>
</reference>
<organism evidence="2">
    <name type="scientific">marine sediment metagenome</name>
    <dbReference type="NCBI Taxonomy" id="412755"/>
    <lineage>
        <taxon>unclassified sequences</taxon>
        <taxon>metagenomes</taxon>
        <taxon>ecological metagenomes</taxon>
    </lineage>
</organism>
<keyword evidence="1" id="KW-0812">Transmembrane</keyword>
<sequence length="194" mass="21562">MRPSRVFRLIFRIFILLLTISMTLVAVLGGYSAILILKDPKKNIQVDPGSAEFNLDVNFTGGYVENINFTLPFNITNAGYFDMENLELSVQIALNYSHIDGGGPGVNVTRSVNILNHNMTFVDILKGTTGNFVFFGNYSNFIIGNFPNMLTEINWFRGPPALEFYANFSISLDYSLGMHSLEINAINLAVGSFP</sequence>
<feature type="transmembrane region" description="Helical" evidence="1">
    <location>
        <begin position="9"/>
        <end position="37"/>
    </location>
</feature>
<dbReference type="AlphaFoldDB" id="A0A0F9RQZ5"/>
<gene>
    <name evidence="2" type="ORF">LCGC14_0865080</name>
</gene>
<keyword evidence="1" id="KW-1133">Transmembrane helix</keyword>
<proteinExistence type="predicted"/>
<name>A0A0F9RQZ5_9ZZZZ</name>
<protein>
    <recommendedName>
        <fullName evidence="3">Late embryogenesis abundant protein LEA-2 subgroup domain-containing protein</fullName>
    </recommendedName>
</protein>
<keyword evidence="1" id="KW-0472">Membrane</keyword>
<evidence type="ECO:0000256" key="1">
    <source>
        <dbReference type="SAM" id="Phobius"/>
    </source>
</evidence>
<evidence type="ECO:0008006" key="3">
    <source>
        <dbReference type="Google" id="ProtNLM"/>
    </source>
</evidence>
<comment type="caution">
    <text evidence="2">The sequence shown here is derived from an EMBL/GenBank/DDBJ whole genome shotgun (WGS) entry which is preliminary data.</text>
</comment>
<dbReference type="EMBL" id="LAZR01002640">
    <property type="protein sequence ID" value="KKN27401.1"/>
    <property type="molecule type" value="Genomic_DNA"/>
</dbReference>
<accession>A0A0F9RQZ5</accession>
<evidence type="ECO:0000313" key="2">
    <source>
        <dbReference type="EMBL" id="KKN27401.1"/>
    </source>
</evidence>